<dbReference type="PROSITE" id="PS00893">
    <property type="entry name" value="NUDIX_BOX"/>
    <property type="match status" value="1"/>
</dbReference>
<evidence type="ECO:0000256" key="12">
    <source>
        <dbReference type="RuleBase" id="RU003476"/>
    </source>
</evidence>
<gene>
    <name evidence="14" type="ORF">E4A49_10285</name>
</gene>
<dbReference type="InterPro" id="IPR000086">
    <property type="entry name" value="NUDIX_hydrolase_dom"/>
</dbReference>
<proteinExistence type="inferred from homology"/>
<keyword evidence="6" id="KW-0227">DNA damage</keyword>
<comment type="caution">
    <text evidence="14">The sequence shown here is derived from an EMBL/GenBank/DDBJ whole genome shotgun (WGS) entry which is preliminary data.</text>
</comment>
<feature type="domain" description="Nudix hydrolase" evidence="13">
    <location>
        <begin position="16"/>
        <end position="154"/>
    </location>
</feature>
<evidence type="ECO:0000313" key="14">
    <source>
        <dbReference type="EMBL" id="TFH98098.1"/>
    </source>
</evidence>
<dbReference type="RefSeq" id="WP_067191886.1">
    <property type="nucleotide sequence ID" value="NZ_CP126965.1"/>
</dbReference>
<accession>A0ABY2JXC2</accession>
<dbReference type="EMBL" id="SPKT01000024">
    <property type="protein sequence ID" value="TFH98098.1"/>
    <property type="molecule type" value="Genomic_DNA"/>
</dbReference>
<evidence type="ECO:0000313" key="15">
    <source>
        <dbReference type="Proteomes" id="UP000297477"/>
    </source>
</evidence>
<sequence>MTSPTSLPPTVQPDPSKPLVVGVALLDAADAPRALLAARRSAPESLAGLWEFPGGKVEPGEEPRAALEREVREELGARVRLGTEVGAPDARGWLLANGAFMRVYVGVLAEGSAEPAPLEDHDRLEWTALTRQDLHALDWIPADRPIVDALLERLSPERLRTAPAV</sequence>
<comment type="catalytic activity">
    <reaction evidence="10">
        <text>8-oxo-dGTP + H2O = 8-oxo-dGMP + diphosphate + H(+)</text>
        <dbReference type="Rhea" id="RHEA:31575"/>
        <dbReference type="ChEBI" id="CHEBI:15377"/>
        <dbReference type="ChEBI" id="CHEBI:15378"/>
        <dbReference type="ChEBI" id="CHEBI:33019"/>
        <dbReference type="ChEBI" id="CHEBI:63224"/>
        <dbReference type="ChEBI" id="CHEBI:77896"/>
        <dbReference type="EC" id="3.6.1.55"/>
    </reaction>
</comment>
<keyword evidence="4" id="KW-0235">DNA replication</keyword>
<dbReference type="Proteomes" id="UP000297477">
    <property type="component" value="Unassembled WGS sequence"/>
</dbReference>
<dbReference type="CDD" id="cd03425">
    <property type="entry name" value="NUDIX_MutT_NudA_like"/>
    <property type="match status" value="1"/>
</dbReference>
<protein>
    <recommendedName>
        <fullName evidence="11">8-oxo-dGTP diphosphatase</fullName>
        <ecNumber evidence="11">3.6.1.55</ecNumber>
    </recommendedName>
</protein>
<evidence type="ECO:0000256" key="9">
    <source>
        <dbReference type="ARBA" id="ARBA00023204"/>
    </source>
</evidence>
<name>A0ABY2JXC2_9MICC</name>
<dbReference type="SUPFAM" id="SSF55811">
    <property type="entry name" value="Nudix"/>
    <property type="match status" value="1"/>
</dbReference>
<dbReference type="InterPro" id="IPR020084">
    <property type="entry name" value="NUDIX_hydrolase_CS"/>
</dbReference>
<dbReference type="PANTHER" id="PTHR47707">
    <property type="entry name" value="8-OXO-DGTP DIPHOSPHATASE"/>
    <property type="match status" value="1"/>
</dbReference>
<evidence type="ECO:0000256" key="3">
    <source>
        <dbReference type="ARBA" id="ARBA00022457"/>
    </source>
</evidence>
<evidence type="ECO:0000259" key="13">
    <source>
        <dbReference type="PROSITE" id="PS51462"/>
    </source>
</evidence>
<keyword evidence="3" id="KW-0515">Mutator protein</keyword>
<comment type="cofactor">
    <cofactor evidence="1">
        <name>Mg(2+)</name>
        <dbReference type="ChEBI" id="CHEBI:18420"/>
    </cofactor>
</comment>
<dbReference type="Pfam" id="PF00293">
    <property type="entry name" value="NUDIX"/>
    <property type="match status" value="1"/>
</dbReference>
<dbReference type="Gene3D" id="3.90.79.10">
    <property type="entry name" value="Nucleoside Triphosphate Pyrophosphohydrolase"/>
    <property type="match status" value="1"/>
</dbReference>
<keyword evidence="5" id="KW-0479">Metal-binding</keyword>
<dbReference type="PROSITE" id="PS51462">
    <property type="entry name" value="NUDIX"/>
    <property type="match status" value="1"/>
</dbReference>
<dbReference type="InterPro" id="IPR020476">
    <property type="entry name" value="Nudix_hydrolase"/>
</dbReference>
<organism evidence="14 15">
    <name type="scientific">Micrococcus lylae</name>
    <dbReference type="NCBI Taxonomy" id="1273"/>
    <lineage>
        <taxon>Bacteria</taxon>
        <taxon>Bacillati</taxon>
        <taxon>Actinomycetota</taxon>
        <taxon>Actinomycetes</taxon>
        <taxon>Micrococcales</taxon>
        <taxon>Micrococcaceae</taxon>
        <taxon>Micrococcus</taxon>
    </lineage>
</organism>
<evidence type="ECO:0000256" key="7">
    <source>
        <dbReference type="ARBA" id="ARBA00022801"/>
    </source>
</evidence>
<keyword evidence="8" id="KW-0460">Magnesium</keyword>
<dbReference type="PANTHER" id="PTHR47707:SF1">
    <property type="entry name" value="NUDIX HYDROLASE FAMILY PROTEIN"/>
    <property type="match status" value="1"/>
</dbReference>
<keyword evidence="9" id="KW-0234">DNA repair</keyword>
<dbReference type="PRINTS" id="PR00502">
    <property type="entry name" value="NUDIXFAMILY"/>
</dbReference>
<dbReference type="EC" id="3.6.1.55" evidence="11"/>
<evidence type="ECO:0000256" key="11">
    <source>
        <dbReference type="ARBA" id="ARBA00038905"/>
    </source>
</evidence>
<evidence type="ECO:0000256" key="4">
    <source>
        <dbReference type="ARBA" id="ARBA00022705"/>
    </source>
</evidence>
<evidence type="ECO:0000256" key="10">
    <source>
        <dbReference type="ARBA" id="ARBA00035861"/>
    </source>
</evidence>
<dbReference type="InterPro" id="IPR015797">
    <property type="entry name" value="NUDIX_hydrolase-like_dom_sf"/>
</dbReference>
<keyword evidence="15" id="KW-1185">Reference proteome</keyword>
<evidence type="ECO:0000256" key="8">
    <source>
        <dbReference type="ARBA" id="ARBA00022842"/>
    </source>
</evidence>
<evidence type="ECO:0000256" key="2">
    <source>
        <dbReference type="ARBA" id="ARBA00005582"/>
    </source>
</evidence>
<dbReference type="InterPro" id="IPR047127">
    <property type="entry name" value="MutT-like"/>
</dbReference>
<evidence type="ECO:0000256" key="5">
    <source>
        <dbReference type="ARBA" id="ARBA00022723"/>
    </source>
</evidence>
<keyword evidence="7 12" id="KW-0378">Hydrolase</keyword>
<reference evidence="14 15" key="1">
    <citation type="submission" date="2019-03" db="EMBL/GenBank/DDBJ databases">
        <title>Reclassification of Micrococcus aloeverae and Micrococcus yunnanensis as later heterotypic synonyms of Micrococcus luteus.</title>
        <authorList>
            <person name="Huang C.-H."/>
        </authorList>
    </citation>
    <scope>NUCLEOTIDE SEQUENCE [LARGE SCALE GENOMIC DNA]</scope>
    <source>
        <strain evidence="14 15">BCRC 12151</strain>
    </source>
</reference>
<evidence type="ECO:0000256" key="6">
    <source>
        <dbReference type="ARBA" id="ARBA00022763"/>
    </source>
</evidence>
<comment type="similarity">
    <text evidence="2 12">Belongs to the Nudix hydrolase family.</text>
</comment>
<evidence type="ECO:0000256" key="1">
    <source>
        <dbReference type="ARBA" id="ARBA00001946"/>
    </source>
</evidence>